<name>A0AA48GYV8_9BACT</name>
<dbReference type="Pfam" id="PF17162">
    <property type="entry name" value="DUF5118"/>
    <property type="match status" value="1"/>
</dbReference>
<evidence type="ECO:0000313" key="6">
    <source>
        <dbReference type="EMBL" id="BDU78160.1"/>
    </source>
</evidence>
<feature type="chain" id="PRO_5041471407" evidence="2">
    <location>
        <begin position="21"/>
        <end position="842"/>
    </location>
</feature>
<feature type="domain" description="DUF5118" evidence="5">
    <location>
        <begin position="52"/>
        <end position="98"/>
    </location>
</feature>
<dbReference type="SUPFAM" id="SSF55486">
    <property type="entry name" value="Metalloproteases ('zincins'), catalytic domain"/>
    <property type="match status" value="1"/>
</dbReference>
<evidence type="ECO:0000256" key="1">
    <source>
        <dbReference type="SAM" id="MobiDB-lite"/>
    </source>
</evidence>
<dbReference type="PANTHER" id="PTHR38478:SF1">
    <property type="entry name" value="ZINC DEPENDENT METALLOPROTEASE DOMAIN LIPOPROTEIN"/>
    <property type="match status" value="1"/>
</dbReference>
<organism evidence="6 7">
    <name type="scientific">Mesoterricola sediminis</name>
    <dbReference type="NCBI Taxonomy" id="2927980"/>
    <lineage>
        <taxon>Bacteria</taxon>
        <taxon>Pseudomonadati</taxon>
        <taxon>Acidobacteriota</taxon>
        <taxon>Holophagae</taxon>
        <taxon>Holophagales</taxon>
        <taxon>Holophagaceae</taxon>
        <taxon>Mesoterricola</taxon>
    </lineage>
</organism>
<dbReference type="Pfam" id="PF17148">
    <property type="entry name" value="DUF5117"/>
    <property type="match status" value="1"/>
</dbReference>
<dbReference type="AlphaFoldDB" id="A0AA48GYV8"/>
<dbReference type="InterPro" id="IPR033413">
    <property type="entry name" value="DUF5117"/>
</dbReference>
<feature type="domain" description="DUF5117" evidence="4">
    <location>
        <begin position="109"/>
        <end position="301"/>
    </location>
</feature>
<keyword evidence="2" id="KW-0732">Signal</keyword>
<dbReference type="EMBL" id="AP027081">
    <property type="protein sequence ID" value="BDU78160.1"/>
    <property type="molecule type" value="Genomic_DNA"/>
</dbReference>
<dbReference type="InterPro" id="IPR032534">
    <property type="entry name" value="EcxA_zinc-bd"/>
</dbReference>
<dbReference type="KEGG" id="msea:METESE_31180"/>
<dbReference type="PANTHER" id="PTHR38478">
    <property type="entry name" value="PEPTIDASE M1A AND M12B"/>
    <property type="match status" value="1"/>
</dbReference>
<feature type="signal peptide" evidence="2">
    <location>
        <begin position="1"/>
        <end position="20"/>
    </location>
</feature>
<evidence type="ECO:0000313" key="7">
    <source>
        <dbReference type="Proteomes" id="UP001228113"/>
    </source>
</evidence>
<feature type="compositionally biased region" description="Basic and acidic residues" evidence="1">
    <location>
        <begin position="43"/>
        <end position="55"/>
    </location>
</feature>
<gene>
    <name evidence="6" type="ORF">METESE_31180</name>
</gene>
<dbReference type="InterPro" id="IPR024079">
    <property type="entry name" value="MetalloPept_cat_dom_sf"/>
</dbReference>
<dbReference type="Gene3D" id="3.40.390.10">
    <property type="entry name" value="Collagenase (Catalytic Domain)"/>
    <property type="match status" value="1"/>
</dbReference>
<dbReference type="CDD" id="cd04276">
    <property type="entry name" value="ZnMc_MMP_like_2"/>
    <property type="match status" value="1"/>
</dbReference>
<accession>A0AA48GYV8</accession>
<evidence type="ECO:0000259" key="5">
    <source>
        <dbReference type="Pfam" id="PF17162"/>
    </source>
</evidence>
<evidence type="ECO:0000259" key="3">
    <source>
        <dbReference type="Pfam" id="PF16313"/>
    </source>
</evidence>
<reference evidence="6" key="1">
    <citation type="journal article" date="2023" name="Int. J. Syst. Evol. Microbiol.">
        <title>Mesoterricola silvestris gen. nov., sp. nov., Mesoterricola sediminis sp. nov., Geothrix oryzae sp. nov., Geothrix edaphica sp. nov., Geothrix rubra sp. nov., and Geothrix limicola sp. nov., six novel members of Acidobacteriota isolated from soils.</title>
        <authorList>
            <person name="Itoh H."/>
            <person name="Sugisawa Y."/>
            <person name="Mise K."/>
            <person name="Xu Z."/>
            <person name="Kuniyasu M."/>
            <person name="Ushijima N."/>
            <person name="Kawano K."/>
            <person name="Kobayashi E."/>
            <person name="Shiratori Y."/>
            <person name="Masuda Y."/>
            <person name="Senoo K."/>
        </authorList>
    </citation>
    <scope>NUCLEOTIDE SEQUENCE</scope>
    <source>
        <strain evidence="6">W786</strain>
    </source>
</reference>
<keyword evidence="7" id="KW-1185">Reference proteome</keyword>
<feature type="region of interest" description="Disordered" evidence="1">
    <location>
        <begin position="23"/>
        <end position="55"/>
    </location>
</feature>
<dbReference type="Proteomes" id="UP001228113">
    <property type="component" value="Chromosome"/>
</dbReference>
<evidence type="ECO:0000259" key="4">
    <source>
        <dbReference type="Pfam" id="PF17148"/>
    </source>
</evidence>
<dbReference type="GO" id="GO:0008237">
    <property type="term" value="F:metallopeptidase activity"/>
    <property type="evidence" value="ECO:0007669"/>
    <property type="project" value="InterPro"/>
</dbReference>
<dbReference type="InterPro" id="IPR033428">
    <property type="entry name" value="DUF5118"/>
</dbReference>
<feature type="domain" description="EcxA zinc-binding" evidence="3">
    <location>
        <begin position="429"/>
        <end position="738"/>
    </location>
</feature>
<dbReference type="InterPro" id="IPR034032">
    <property type="entry name" value="Zn_MMP-like_bac"/>
</dbReference>
<dbReference type="RefSeq" id="WP_243346411.1">
    <property type="nucleotide sequence ID" value="NZ_AP027081.1"/>
</dbReference>
<protein>
    <submittedName>
        <fullName evidence="6">Glutaminyl-tRNA synthetase</fullName>
    </submittedName>
</protein>
<evidence type="ECO:0000256" key="2">
    <source>
        <dbReference type="SAM" id="SignalP"/>
    </source>
</evidence>
<dbReference type="Pfam" id="PF16313">
    <property type="entry name" value="DUF4953"/>
    <property type="match status" value="1"/>
</dbReference>
<proteinExistence type="predicted"/>
<sequence>MPIPALTRVMALLVAANLCAAPPRPAAPKGEARTPPAVAPRPEAPRSPEGEPRPFDKVVTADFKTQEGLFRVHSHKGRHLFEIPKAELGREMLLIASVKASPAGVGYPGQGAGSITVRWELREHKVLLRLCSHVALVDPASELAPSVKAMGTETIMAAFPVETFGKDGAPVVDLTRFFSGDIGELHVKQAVQGSMADPGRSFIEQVRAFPENLNIETLLTYNPAAMPPLPGVLGHAGVLPSPPARTAVVVYSMVRLPATPMMPRLADERVGYFGQSVLDFAKEDHEASRRAFIARWRLEKKDPAAERSEPVKPIVFYIDPATPAKWVPFIKRAVEAWQPAFEAAGFLNAIQAREAPRDDPAWSMDDARYSCIRWIPSTTANAMGPHVSDPRSGEILEAKIEIYHNVLQIASDWYFTQVAPLDPRARTLPLPDDLMGDILAFVVTHEVGHSLGLAHNFKASSAYTLAQIRDKAWVKRNGHVPSIMDYSRFNYVAQPEDGLDPADLIPRIGAYDRLAIQWGYTPVPGAARPEDEKAFLAKLLEPQKNAPWLQFSNPRAEGTDPGDQAEAVGDIDAVKATALGLRNLKRVMDLLPGATLKPGENLDKLARGYEALLDQWSRELGHVAALVGGWTSTPRFGTDPGVQFTPVSRERQQEAVRFLNEQLFRTPAWILREEILRKLEPGSGQVQLLGVQRGLLNALLAPSRTSRLEDQEAVLGAKAYTAAHLLADLRKGIFSELQTGTRVDPYRRNLQRAFLEVLASRLAPAPAQTLVLGPQGPVRQRLNPLDDTRGAVRAELKAIQALCARPAADRATAIHQADLKDQIARYLDPRASAPAAASAPAR</sequence>